<dbReference type="AlphaFoldDB" id="A0A9J6BLU6"/>
<sequence>MVKSFELNIPSFKYSNGSTNTKIFTNVHGKWTVIILSGGLYPSLMGTIVLDPVFKEKLVDWKQVNIEVDCKNSNGYNESATAEHLEKTTFVFQTSSNQGSYCAISYQINIKIEMPEISIIEDKRFGTKNHLKSLFDSGKDSDITIKAEEKEIKVHKLIFETIGSFCKNVEWYIKRDSK</sequence>
<accession>A0A9J6BLU6</accession>
<comment type="caution">
    <text evidence="1">The sequence shown here is derived from an EMBL/GenBank/DDBJ whole genome shotgun (WGS) entry which is preliminary data.</text>
</comment>
<name>A0A9J6BLU6_POLVA</name>
<dbReference type="EMBL" id="JADBJN010000003">
    <property type="protein sequence ID" value="KAG5670696.1"/>
    <property type="molecule type" value="Genomic_DNA"/>
</dbReference>
<organism evidence="1 2">
    <name type="scientific">Polypedilum vanderplanki</name>
    <name type="common">Sleeping chironomid midge</name>
    <dbReference type="NCBI Taxonomy" id="319348"/>
    <lineage>
        <taxon>Eukaryota</taxon>
        <taxon>Metazoa</taxon>
        <taxon>Ecdysozoa</taxon>
        <taxon>Arthropoda</taxon>
        <taxon>Hexapoda</taxon>
        <taxon>Insecta</taxon>
        <taxon>Pterygota</taxon>
        <taxon>Neoptera</taxon>
        <taxon>Endopterygota</taxon>
        <taxon>Diptera</taxon>
        <taxon>Nematocera</taxon>
        <taxon>Chironomoidea</taxon>
        <taxon>Chironomidae</taxon>
        <taxon>Chironominae</taxon>
        <taxon>Polypedilum</taxon>
        <taxon>Polypedilum</taxon>
    </lineage>
</organism>
<dbReference type="Gene3D" id="3.30.710.10">
    <property type="entry name" value="Potassium Channel Kv1.1, Chain A"/>
    <property type="match status" value="1"/>
</dbReference>
<evidence type="ECO:0000313" key="2">
    <source>
        <dbReference type="Proteomes" id="UP001107558"/>
    </source>
</evidence>
<dbReference type="InterPro" id="IPR011333">
    <property type="entry name" value="SKP1/BTB/POZ_sf"/>
</dbReference>
<protein>
    <recommendedName>
        <fullName evidence="3">BTB domain-containing protein</fullName>
    </recommendedName>
</protein>
<keyword evidence="2" id="KW-1185">Reference proteome</keyword>
<gene>
    <name evidence="1" type="ORF">PVAND_000943</name>
</gene>
<evidence type="ECO:0008006" key="3">
    <source>
        <dbReference type="Google" id="ProtNLM"/>
    </source>
</evidence>
<dbReference type="Proteomes" id="UP001107558">
    <property type="component" value="Chromosome 3"/>
</dbReference>
<evidence type="ECO:0000313" key="1">
    <source>
        <dbReference type="EMBL" id="KAG5670696.1"/>
    </source>
</evidence>
<reference evidence="1" key="1">
    <citation type="submission" date="2021-03" db="EMBL/GenBank/DDBJ databases">
        <title>Chromosome level genome of the anhydrobiotic midge Polypedilum vanderplanki.</title>
        <authorList>
            <person name="Yoshida Y."/>
            <person name="Kikawada T."/>
            <person name="Gusev O."/>
        </authorList>
    </citation>
    <scope>NUCLEOTIDE SEQUENCE</scope>
    <source>
        <strain evidence="1">NIAS01</strain>
        <tissue evidence="1">Whole body or cell culture</tissue>
    </source>
</reference>
<proteinExistence type="predicted"/>